<gene>
    <name evidence="1" type="ORF">CJP73_07675</name>
</gene>
<comment type="caution">
    <text evidence="1">The sequence shown here is derived from an EMBL/GenBank/DDBJ whole genome shotgun (WGS) entry which is preliminary data.</text>
</comment>
<accession>A0A3A1YY55</accession>
<protein>
    <submittedName>
        <fullName evidence="1">Uncharacterized protein</fullName>
    </submittedName>
</protein>
<sequence length="190" mass="20862">MSLDPLQYLSSLCGRTNQTLTDDEALDWERKVFSRFKSEHVLAALSTHADRSQFRPQISDVLKLLGDTSNRSAHEALNQLVRLVNQYGPYRSPEIKDEALSLAIAELGGWPLVCQSLPDPGANEIGFDRFAKRFAFVYATSSNQVHVLGLQAPSKPMGLIEAQSSKGAQAAIEYDTQAHQSAYEAPKVGA</sequence>
<evidence type="ECO:0000313" key="1">
    <source>
        <dbReference type="EMBL" id="RIY41017.1"/>
    </source>
</evidence>
<evidence type="ECO:0000313" key="2">
    <source>
        <dbReference type="Proteomes" id="UP000266206"/>
    </source>
</evidence>
<organism evidence="1 2">
    <name type="scientific">Neopusillimonas maritima</name>
    <dbReference type="NCBI Taxonomy" id="2026239"/>
    <lineage>
        <taxon>Bacteria</taxon>
        <taxon>Pseudomonadati</taxon>
        <taxon>Pseudomonadota</taxon>
        <taxon>Betaproteobacteria</taxon>
        <taxon>Burkholderiales</taxon>
        <taxon>Alcaligenaceae</taxon>
        <taxon>Neopusillimonas</taxon>
    </lineage>
</organism>
<dbReference type="OrthoDB" id="8561347at2"/>
<dbReference type="Proteomes" id="UP000266206">
    <property type="component" value="Unassembled WGS sequence"/>
</dbReference>
<dbReference type="EMBL" id="NQYH01000005">
    <property type="protein sequence ID" value="RIY41017.1"/>
    <property type="molecule type" value="Genomic_DNA"/>
</dbReference>
<dbReference type="RefSeq" id="WP_119516018.1">
    <property type="nucleotide sequence ID" value="NZ_NQYH01000005.1"/>
</dbReference>
<name>A0A3A1YY55_9BURK</name>
<proteinExistence type="predicted"/>
<dbReference type="AlphaFoldDB" id="A0A3A1YY55"/>
<reference evidence="1 2" key="1">
    <citation type="submission" date="2017-08" db="EMBL/GenBank/DDBJ databases">
        <title>Pusillimonas indicus sp. nov., a member of the family Alcaligenaceae isolated from surface seawater.</title>
        <authorList>
            <person name="Li J."/>
        </authorList>
    </citation>
    <scope>NUCLEOTIDE SEQUENCE [LARGE SCALE GENOMIC DNA]</scope>
    <source>
        <strain evidence="1 2">L52-1-41</strain>
    </source>
</reference>